<feature type="non-terminal residue" evidence="3">
    <location>
        <position position="106"/>
    </location>
</feature>
<evidence type="ECO:0000313" key="3">
    <source>
        <dbReference type="EMBL" id="ELR03886.1"/>
    </source>
</evidence>
<feature type="compositionally biased region" description="Basic and acidic residues" evidence="1">
    <location>
        <begin position="45"/>
        <end position="69"/>
    </location>
</feature>
<dbReference type="HOGENOM" id="CLU_2229591_0_0_1"/>
<evidence type="ECO:0000256" key="1">
    <source>
        <dbReference type="SAM" id="MobiDB-lite"/>
    </source>
</evidence>
<reference evidence="4" key="1">
    <citation type="submission" date="2010-09" db="EMBL/GenBank/DDBJ databases">
        <title>The genome sequence of Geomyces destructans 20631-21.</title>
        <authorList>
            <consortium name="The Broad Institute Genome Sequencing Platform"/>
            <person name="Cuomo C.A."/>
            <person name="Blehert D.S."/>
            <person name="Lorch J.M."/>
            <person name="Young S.K."/>
            <person name="Zeng Q."/>
            <person name="Gargeya S."/>
            <person name="Fitzgerald M."/>
            <person name="Haas B."/>
            <person name="Abouelleil A."/>
            <person name="Alvarado L."/>
            <person name="Arachchi H.M."/>
            <person name="Berlin A."/>
            <person name="Brown A."/>
            <person name="Chapman S.B."/>
            <person name="Chen Z."/>
            <person name="Dunbar C."/>
            <person name="Freedman E."/>
            <person name="Gearin G."/>
            <person name="Gellesch M."/>
            <person name="Goldberg J."/>
            <person name="Griggs A."/>
            <person name="Gujja S."/>
            <person name="Heiman D."/>
            <person name="Howarth C."/>
            <person name="Larson L."/>
            <person name="Lui A."/>
            <person name="MacDonald P.J.P."/>
            <person name="Montmayeur A."/>
            <person name="Murphy C."/>
            <person name="Neiman D."/>
            <person name="Pearson M."/>
            <person name="Priest M."/>
            <person name="Roberts A."/>
            <person name="Saif S."/>
            <person name="Shea T."/>
            <person name="Shenoy N."/>
            <person name="Sisk P."/>
            <person name="Stolte C."/>
            <person name="Sykes S."/>
            <person name="Wortman J."/>
            <person name="Nusbaum C."/>
            <person name="Birren B."/>
        </authorList>
    </citation>
    <scope>NUCLEOTIDE SEQUENCE [LARGE SCALE GENOMIC DNA]</scope>
    <source>
        <strain evidence="4">ATCC MYA-4855 / 20631-21</strain>
    </source>
</reference>
<dbReference type="VEuPathDB" id="FungiDB:GMDG_08953"/>
<feature type="signal peptide" evidence="2">
    <location>
        <begin position="1"/>
        <end position="22"/>
    </location>
</feature>
<dbReference type="EMBL" id="GL574777">
    <property type="protein sequence ID" value="ELR03886.1"/>
    <property type="molecule type" value="Genomic_DNA"/>
</dbReference>
<dbReference type="Proteomes" id="UP000011064">
    <property type="component" value="Unassembled WGS sequence"/>
</dbReference>
<dbReference type="AlphaFoldDB" id="L8FVU2"/>
<sequence>MRNLILAAVLAVVSPATVLAQAAPPPAAAQPASASVRAMAAGYKAPDRVQRPEDRRGRGRDPHAGERRRPTNWSGSIPRSMRWCAKCRCRSIRPAWPSPGTTTCRR</sequence>
<evidence type="ECO:0000313" key="4">
    <source>
        <dbReference type="Proteomes" id="UP000011064"/>
    </source>
</evidence>
<keyword evidence="4" id="KW-1185">Reference proteome</keyword>
<feature type="region of interest" description="Disordered" evidence="1">
    <location>
        <begin position="24"/>
        <end position="76"/>
    </location>
</feature>
<accession>L8FVU2</accession>
<organism evidence="3 4">
    <name type="scientific">Pseudogymnoascus destructans (strain ATCC MYA-4855 / 20631-21)</name>
    <name type="common">Bat white-nose syndrome fungus</name>
    <name type="synonym">Geomyces destructans</name>
    <dbReference type="NCBI Taxonomy" id="658429"/>
    <lineage>
        <taxon>Eukaryota</taxon>
        <taxon>Fungi</taxon>
        <taxon>Dikarya</taxon>
        <taxon>Ascomycota</taxon>
        <taxon>Pezizomycotina</taxon>
        <taxon>Leotiomycetes</taxon>
        <taxon>Thelebolales</taxon>
        <taxon>Thelebolaceae</taxon>
        <taxon>Pseudogymnoascus</taxon>
    </lineage>
</organism>
<keyword evidence="2" id="KW-0732">Signal</keyword>
<name>L8FVU2_PSED2</name>
<gene>
    <name evidence="3" type="ORF">GMDG_08953</name>
</gene>
<evidence type="ECO:0000256" key="2">
    <source>
        <dbReference type="SAM" id="SignalP"/>
    </source>
</evidence>
<protein>
    <submittedName>
        <fullName evidence="3">Uncharacterized protein</fullName>
    </submittedName>
</protein>
<dbReference type="InParanoid" id="L8FVU2"/>
<proteinExistence type="predicted"/>
<feature type="chain" id="PRO_5003989261" evidence="2">
    <location>
        <begin position="23"/>
        <end position="106"/>
    </location>
</feature>
<feature type="compositionally biased region" description="Low complexity" evidence="1">
    <location>
        <begin position="29"/>
        <end position="41"/>
    </location>
</feature>